<organism evidence="1 2">
    <name type="scientific">Saccharicrinis fermentans DSM 9555 = JCM 21142</name>
    <dbReference type="NCBI Taxonomy" id="869213"/>
    <lineage>
        <taxon>Bacteria</taxon>
        <taxon>Pseudomonadati</taxon>
        <taxon>Bacteroidota</taxon>
        <taxon>Bacteroidia</taxon>
        <taxon>Marinilabiliales</taxon>
        <taxon>Marinilabiliaceae</taxon>
        <taxon>Saccharicrinis</taxon>
    </lineage>
</organism>
<sequence length="76" mass="8947">MNLQYISDSKGQTTGVFIPINEWNDLKNKYKNIEQEEISVPEWHKDLVLKRLEDYKQNPSSALDFDSAMDDIEKEL</sequence>
<dbReference type="STRING" id="869213.GCA_000517085_03933"/>
<keyword evidence="2" id="KW-1185">Reference proteome</keyword>
<dbReference type="Pfam" id="PF09720">
    <property type="entry name" value="Unstab_antitox"/>
    <property type="match status" value="1"/>
</dbReference>
<evidence type="ECO:0000313" key="2">
    <source>
        <dbReference type="Proteomes" id="UP000019402"/>
    </source>
</evidence>
<proteinExistence type="predicted"/>
<dbReference type="Proteomes" id="UP000019402">
    <property type="component" value="Unassembled WGS sequence"/>
</dbReference>
<dbReference type="RefSeq" id="WP_044213942.1">
    <property type="nucleotide sequence ID" value="NZ_BAMD01000056.1"/>
</dbReference>
<dbReference type="AlphaFoldDB" id="W7YAZ4"/>
<name>W7YAZ4_9BACT</name>
<dbReference type="OrthoDB" id="798979at2"/>
<evidence type="ECO:0000313" key="1">
    <source>
        <dbReference type="EMBL" id="GAF04798.1"/>
    </source>
</evidence>
<gene>
    <name evidence="1" type="ORF">JCM21142_93515</name>
</gene>
<evidence type="ECO:0008006" key="3">
    <source>
        <dbReference type="Google" id="ProtNLM"/>
    </source>
</evidence>
<dbReference type="InterPro" id="IPR013406">
    <property type="entry name" value="CHP02574_addiction_mod"/>
</dbReference>
<protein>
    <recommendedName>
        <fullName evidence="3">Addiction module component</fullName>
    </recommendedName>
</protein>
<accession>W7YAZ4</accession>
<reference evidence="1 2" key="1">
    <citation type="journal article" date="2014" name="Genome Announc.">
        <title>Draft Genome Sequence of Cytophaga fermentans JCM 21142T, a Facultative Anaerobe Isolated from Marine Mud.</title>
        <authorList>
            <person name="Starns D."/>
            <person name="Oshima K."/>
            <person name="Suda W."/>
            <person name="Iino T."/>
            <person name="Yuki M."/>
            <person name="Inoue J."/>
            <person name="Kitamura K."/>
            <person name="Iida T."/>
            <person name="Darby A."/>
            <person name="Hattori M."/>
            <person name="Ohkuma M."/>
        </authorList>
    </citation>
    <scope>NUCLEOTIDE SEQUENCE [LARGE SCALE GENOMIC DNA]</scope>
    <source>
        <strain evidence="1 2">JCM 21142</strain>
    </source>
</reference>
<dbReference type="EMBL" id="BAMD01000056">
    <property type="protein sequence ID" value="GAF04798.1"/>
    <property type="molecule type" value="Genomic_DNA"/>
</dbReference>
<comment type="caution">
    <text evidence="1">The sequence shown here is derived from an EMBL/GenBank/DDBJ whole genome shotgun (WGS) entry which is preliminary data.</text>
</comment>